<dbReference type="Pfam" id="PF08327">
    <property type="entry name" value="AHSA1"/>
    <property type="match status" value="1"/>
</dbReference>
<evidence type="ECO:0000313" key="4">
    <source>
        <dbReference type="Proteomes" id="UP000035100"/>
    </source>
</evidence>
<reference evidence="3 4" key="1">
    <citation type="submission" date="2013-01" db="EMBL/GenBank/DDBJ databases">
        <authorList>
            <person name="Fiebig A."/>
            <person name="Goeker M."/>
            <person name="Klenk H.-P.P."/>
        </authorList>
    </citation>
    <scope>NUCLEOTIDE SEQUENCE [LARGE SCALE GENOMIC DNA]</scope>
    <source>
        <strain evidence="3 4">DSM 24838</strain>
    </source>
</reference>
<gene>
    <name evidence="3" type="ORF">Wenmar_02890</name>
</gene>
<evidence type="ECO:0000313" key="3">
    <source>
        <dbReference type="EMBL" id="KIQ68619.1"/>
    </source>
</evidence>
<dbReference type="PATRIC" id="fig|1123501.6.peg.3006"/>
<dbReference type="InterPro" id="IPR013538">
    <property type="entry name" value="ASHA1/2-like_C"/>
</dbReference>
<dbReference type="Gene3D" id="3.30.530.20">
    <property type="match status" value="1"/>
</dbReference>
<feature type="domain" description="Activator of Hsp90 ATPase homologue 1/2-like C-terminal" evidence="2">
    <location>
        <begin position="20"/>
        <end position="158"/>
    </location>
</feature>
<organism evidence="3 4">
    <name type="scientific">Wenxinia marina DSM 24838</name>
    <dbReference type="NCBI Taxonomy" id="1123501"/>
    <lineage>
        <taxon>Bacteria</taxon>
        <taxon>Pseudomonadati</taxon>
        <taxon>Pseudomonadota</taxon>
        <taxon>Alphaproteobacteria</taxon>
        <taxon>Rhodobacterales</taxon>
        <taxon>Roseobacteraceae</taxon>
        <taxon>Wenxinia</taxon>
    </lineage>
</organism>
<accession>A0A0D0Q264</accession>
<name>A0A0D0Q264_9RHOB</name>
<dbReference type="InterPro" id="IPR023393">
    <property type="entry name" value="START-like_dom_sf"/>
</dbReference>
<dbReference type="RefSeq" id="WP_047772332.1">
    <property type="nucleotide sequence ID" value="NZ_KN848374.1"/>
</dbReference>
<dbReference type="Proteomes" id="UP000035100">
    <property type="component" value="Unassembled WGS sequence"/>
</dbReference>
<dbReference type="eggNOG" id="COG3832">
    <property type="taxonomic scope" value="Bacteria"/>
</dbReference>
<dbReference type="SUPFAM" id="SSF55961">
    <property type="entry name" value="Bet v1-like"/>
    <property type="match status" value="1"/>
</dbReference>
<protein>
    <recommendedName>
        <fullName evidence="2">Activator of Hsp90 ATPase homologue 1/2-like C-terminal domain-containing protein</fullName>
    </recommendedName>
</protein>
<dbReference type="AlphaFoldDB" id="A0A0D0Q264"/>
<dbReference type="STRING" id="1123501.Wenmar_02890"/>
<evidence type="ECO:0000259" key="2">
    <source>
        <dbReference type="Pfam" id="PF08327"/>
    </source>
</evidence>
<comment type="caution">
    <text evidence="3">The sequence shown here is derived from an EMBL/GenBank/DDBJ whole genome shotgun (WGS) entry which is preliminary data.</text>
</comment>
<evidence type="ECO:0000256" key="1">
    <source>
        <dbReference type="ARBA" id="ARBA00006817"/>
    </source>
</evidence>
<dbReference type="EMBL" id="AONG01000013">
    <property type="protein sequence ID" value="KIQ68619.1"/>
    <property type="molecule type" value="Genomic_DNA"/>
</dbReference>
<comment type="similarity">
    <text evidence="1">Belongs to the AHA1 family.</text>
</comment>
<keyword evidence="4" id="KW-1185">Reference proteome</keyword>
<proteinExistence type="inferred from homology"/>
<sequence length="159" mass="17350">MITGTGGAGGHSENEISIAASPQKVFEALTTPDLALRWLPPPPMTCEMHAFDARPGGAIHYVLTMPPERADEAKTPAGDVCRGRFVEVEPPSRLVEVFTFDGDDPGLRGEMEVEITLEETTFGTRLRAVCRNIPPAIDPVANRHGWDHSLHQLRELVEG</sequence>